<dbReference type="InterPro" id="IPR009991">
    <property type="entry name" value="DCTN3"/>
</dbReference>
<dbReference type="CTD" id="46074"/>
<dbReference type="RefSeq" id="XP_022651391.1">
    <property type="nucleotide sequence ID" value="XM_022795656.1"/>
</dbReference>
<protein>
    <recommendedName>
        <fullName evidence="3">Dynactin subunit 3</fullName>
    </recommendedName>
</protein>
<dbReference type="KEGG" id="vde:111246300"/>
<dbReference type="Proteomes" id="UP000594260">
    <property type="component" value="Unplaced"/>
</dbReference>
<evidence type="ECO:0000313" key="1">
    <source>
        <dbReference type="EnsemblMetazoa" id="XP_022651391"/>
    </source>
</evidence>
<dbReference type="EnsemblMetazoa" id="XM_022795656">
    <property type="protein sequence ID" value="XP_022651391"/>
    <property type="gene ID" value="LOC111246300"/>
</dbReference>
<dbReference type="GO" id="GO:0061640">
    <property type="term" value="P:cytoskeleton-dependent cytokinesis"/>
    <property type="evidence" value="ECO:0007669"/>
    <property type="project" value="InterPro"/>
</dbReference>
<keyword evidence="2" id="KW-1185">Reference proteome</keyword>
<dbReference type="GO" id="GO:0005869">
    <property type="term" value="C:dynactin complex"/>
    <property type="evidence" value="ECO:0007669"/>
    <property type="project" value="InterPro"/>
</dbReference>
<proteinExistence type="predicted"/>
<organism evidence="1 2">
    <name type="scientific">Varroa destructor</name>
    <name type="common">Honeybee mite</name>
    <dbReference type="NCBI Taxonomy" id="109461"/>
    <lineage>
        <taxon>Eukaryota</taxon>
        <taxon>Metazoa</taxon>
        <taxon>Ecdysozoa</taxon>
        <taxon>Arthropoda</taxon>
        <taxon>Chelicerata</taxon>
        <taxon>Arachnida</taxon>
        <taxon>Acari</taxon>
        <taxon>Parasitiformes</taxon>
        <taxon>Mesostigmata</taxon>
        <taxon>Gamasina</taxon>
        <taxon>Dermanyssoidea</taxon>
        <taxon>Varroidae</taxon>
        <taxon>Varroa</taxon>
    </lineage>
</organism>
<sequence>MDAGVLERLEARVSALERKVKGDFPDHDQSVVQRLAIINNKLTSAIQDKDTLGILKRTDALDTLLDPCLERSVGLDNSAKFALVEANGDRVQEAAEILEKINSMRSVLESAHIKSVPMHSAKLAAVAETQANEVERVENLTRRVMGMFETYNRIMADIDRKFAFWDQRLKVAEELICAGKNAKQNDSTS</sequence>
<reference evidence="1" key="1">
    <citation type="submission" date="2021-01" db="UniProtKB">
        <authorList>
            <consortium name="EnsemblMetazoa"/>
        </authorList>
    </citation>
    <scope>IDENTIFICATION</scope>
</reference>
<dbReference type="OrthoDB" id="16729at2759"/>
<dbReference type="InParanoid" id="A0A7M7JFP1"/>
<dbReference type="AlphaFoldDB" id="A0A7M7JFP1"/>
<accession>A0A7M7JFP1</accession>
<dbReference type="PANTHER" id="PTHR28360">
    <property type="entry name" value="DYNACTIN SUBUNIT 3"/>
    <property type="match status" value="1"/>
</dbReference>
<name>A0A7M7JFP1_VARDE</name>
<evidence type="ECO:0008006" key="3">
    <source>
        <dbReference type="Google" id="ProtNLM"/>
    </source>
</evidence>
<dbReference type="FunCoup" id="A0A7M7JFP1">
    <property type="interactions" value="917"/>
</dbReference>
<dbReference type="Pfam" id="PF07426">
    <property type="entry name" value="Dynactin_p22"/>
    <property type="match status" value="1"/>
</dbReference>
<evidence type="ECO:0000313" key="2">
    <source>
        <dbReference type="Proteomes" id="UP000594260"/>
    </source>
</evidence>
<dbReference type="PANTHER" id="PTHR28360:SF1">
    <property type="entry name" value="DYNACTIN SUBUNIT 3"/>
    <property type="match status" value="1"/>
</dbReference>
<dbReference type="GeneID" id="111246300"/>